<dbReference type="GeneID" id="78816838"/>
<keyword evidence="1" id="KW-0812">Transmembrane</keyword>
<dbReference type="Proteomes" id="UP000232133">
    <property type="component" value="Chromosome"/>
</dbReference>
<dbReference type="AlphaFoldDB" id="A0A2H4U5T1"/>
<dbReference type="InterPro" id="IPR002798">
    <property type="entry name" value="SpoIIM-like"/>
</dbReference>
<evidence type="ECO:0000256" key="1">
    <source>
        <dbReference type="SAM" id="Phobius"/>
    </source>
</evidence>
<reference evidence="2 3" key="1">
    <citation type="submission" date="2016-10" db="EMBL/GenBank/DDBJ databases">
        <authorList>
            <person name="Varghese N."/>
        </authorList>
    </citation>
    <scope>NUCLEOTIDE SEQUENCE [LARGE SCALE GENOMIC DNA]</scope>
    <source>
        <strain evidence="2 3">KB11</strain>
    </source>
</reference>
<evidence type="ECO:0000313" key="2">
    <source>
        <dbReference type="EMBL" id="ATZ59477.1"/>
    </source>
</evidence>
<feature type="transmembrane region" description="Helical" evidence="1">
    <location>
        <begin position="83"/>
        <end position="104"/>
    </location>
</feature>
<evidence type="ECO:0000313" key="3">
    <source>
        <dbReference type="Proteomes" id="UP000232133"/>
    </source>
</evidence>
<name>A0A2H4U5T1_METSM</name>
<dbReference type="PANTHER" id="PTHR35337">
    <property type="entry name" value="SLR1478 PROTEIN"/>
    <property type="match status" value="1"/>
</dbReference>
<gene>
    <name evidence="2" type="ORF">BK798_03155</name>
</gene>
<protein>
    <recommendedName>
        <fullName evidence="4">Stage II sporulation protein M</fullName>
    </recommendedName>
</protein>
<dbReference type="EMBL" id="CP017803">
    <property type="protein sequence ID" value="ATZ59477.1"/>
    <property type="molecule type" value="Genomic_DNA"/>
</dbReference>
<feature type="transmembrane region" description="Helical" evidence="1">
    <location>
        <begin position="116"/>
        <end position="142"/>
    </location>
</feature>
<proteinExistence type="predicted"/>
<feature type="transmembrane region" description="Helical" evidence="1">
    <location>
        <begin position="186"/>
        <end position="206"/>
    </location>
</feature>
<keyword evidence="1" id="KW-1133">Transmembrane helix</keyword>
<sequence>MLNIKNEIKSAFLENKTAVYISIILLLGTLIAGYVLQPYLQSIFDPVVDKLTEDVKNGVITLTFQTIFTNNILIVFRMFVLGIFFCFSGVILAYNGFFVGYYIASSQNLFRVLLYIIPHGIFEFSSCIIATASGFVLFHFLFRLVYNIAKPDFDYIELEDKFYNLTFKDKLVYSLEKNYDKLKQSLVLLGVAVILMAIAGVIEVYLTVPIANFILSIFG</sequence>
<dbReference type="RefSeq" id="WP_004034260.1">
    <property type="nucleotide sequence ID" value="NZ_AP025586.1"/>
</dbReference>
<dbReference type="PANTHER" id="PTHR35337:SF1">
    <property type="entry name" value="SLR1478 PROTEIN"/>
    <property type="match status" value="1"/>
</dbReference>
<feature type="transmembrane region" description="Helical" evidence="1">
    <location>
        <begin position="18"/>
        <end position="37"/>
    </location>
</feature>
<feature type="transmembrane region" description="Helical" evidence="1">
    <location>
        <begin position="57"/>
        <end position="76"/>
    </location>
</feature>
<evidence type="ECO:0008006" key="4">
    <source>
        <dbReference type="Google" id="ProtNLM"/>
    </source>
</evidence>
<keyword evidence="1" id="KW-0472">Membrane</keyword>
<dbReference type="OMA" id="METDGTH"/>
<accession>A0A2H4U5T1</accession>
<dbReference type="Pfam" id="PF01944">
    <property type="entry name" value="SpoIIM"/>
    <property type="match status" value="1"/>
</dbReference>
<organism evidence="2 3">
    <name type="scientific">Methanobrevibacter smithii</name>
    <dbReference type="NCBI Taxonomy" id="2173"/>
    <lineage>
        <taxon>Archaea</taxon>
        <taxon>Methanobacteriati</taxon>
        <taxon>Methanobacteriota</taxon>
        <taxon>Methanomada group</taxon>
        <taxon>Methanobacteria</taxon>
        <taxon>Methanobacteriales</taxon>
        <taxon>Methanobacteriaceae</taxon>
        <taxon>Methanobrevibacter</taxon>
    </lineage>
</organism>